<dbReference type="EMBL" id="JAEACU010000002">
    <property type="protein sequence ID" value="KAH7542090.1"/>
    <property type="molecule type" value="Genomic_DNA"/>
</dbReference>
<evidence type="ECO:0000313" key="2">
    <source>
        <dbReference type="Proteomes" id="UP000813462"/>
    </source>
</evidence>
<sequence length="153" mass="17849">MGPGDNVIEYLQHGRITINILFKAMKISSKSTPIAYHSEEEAMKKLEKKQFPWHTRFSDNTEEVKSLHNGFTLEPEYSMPINFKFRVEFWSIYGFMPNYQKQGRIVLDILFNAKIRPGFASWKSLPRSINIDCSNLVVFTGRTFKPTVCKVDY</sequence>
<dbReference type="Proteomes" id="UP000813462">
    <property type="component" value="Unassembled WGS sequence"/>
</dbReference>
<evidence type="ECO:0000313" key="1">
    <source>
        <dbReference type="EMBL" id="KAH7542090.1"/>
    </source>
</evidence>
<name>A0A978VTE5_ZIZJJ</name>
<dbReference type="AlphaFoldDB" id="A0A978VTE5"/>
<organism evidence="1 2">
    <name type="scientific">Ziziphus jujuba var. spinosa</name>
    <dbReference type="NCBI Taxonomy" id="714518"/>
    <lineage>
        <taxon>Eukaryota</taxon>
        <taxon>Viridiplantae</taxon>
        <taxon>Streptophyta</taxon>
        <taxon>Embryophyta</taxon>
        <taxon>Tracheophyta</taxon>
        <taxon>Spermatophyta</taxon>
        <taxon>Magnoliopsida</taxon>
        <taxon>eudicotyledons</taxon>
        <taxon>Gunneridae</taxon>
        <taxon>Pentapetalae</taxon>
        <taxon>rosids</taxon>
        <taxon>fabids</taxon>
        <taxon>Rosales</taxon>
        <taxon>Rhamnaceae</taxon>
        <taxon>Paliureae</taxon>
        <taxon>Ziziphus</taxon>
    </lineage>
</organism>
<comment type="caution">
    <text evidence="1">The sequence shown here is derived from an EMBL/GenBank/DDBJ whole genome shotgun (WGS) entry which is preliminary data.</text>
</comment>
<protein>
    <submittedName>
        <fullName evidence="1">Uncharacterized protein</fullName>
    </submittedName>
</protein>
<proteinExistence type="predicted"/>
<gene>
    <name evidence="1" type="ORF">FEM48_Zijuj02G0036400</name>
</gene>
<reference evidence="1" key="1">
    <citation type="journal article" date="2021" name="Front. Plant Sci.">
        <title>Chromosome-Scale Genome Assembly for Chinese Sour Jujube and Insights Into Its Genome Evolution and Domestication Signature.</title>
        <authorList>
            <person name="Shen L.-Y."/>
            <person name="Luo H."/>
            <person name="Wang X.-L."/>
            <person name="Wang X.-M."/>
            <person name="Qiu X.-J."/>
            <person name="Liu H."/>
            <person name="Zhou S.-S."/>
            <person name="Jia K.-H."/>
            <person name="Nie S."/>
            <person name="Bao Y.-T."/>
            <person name="Zhang R.-G."/>
            <person name="Yun Q.-Z."/>
            <person name="Chai Y.-H."/>
            <person name="Lu J.-Y."/>
            <person name="Li Y."/>
            <person name="Zhao S.-W."/>
            <person name="Mao J.-F."/>
            <person name="Jia S.-G."/>
            <person name="Mao Y.-M."/>
        </authorList>
    </citation>
    <scope>NUCLEOTIDE SEQUENCE</scope>
    <source>
        <strain evidence="1">AT0</strain>
        <tissue evidence="1">Leaf</tissue>
    </source>
</reference>
<accession>A0A978VTE5</accession>